<dbReference type="InterPro" id="IPR033709">
    <property type="entry name" value="Anticodon_Ile_ABEc"/>
</dbReference>
<evidence type="ECO:0000313" key="12">
    <source>
        <dbReference type="EMBL" id="TXF89157.1"/>
    </source>
</evidence>
<dbReference type="CDD" id="cd07961">
    <property type="entry name" value="Anticodon_Ia_Ile_ABEc"/>
    <property type="match status" value="1"/>
</dbReference>
<proteinExistence type="inferred from homology"/>
<dbReference type="InterPro" id="IPR013155">
    <property type="entry name" value="M/V/L/I-tRNA-synth_anticd-bd"/>
</dbReference>
<dbReference type="GO" id="GO:0005524">
    <property type="term" value="F:ATP binding"/>
    <property type="evidence" value="ECO:0007669"/>
    <property type="project" value="UniProtKB-UniRule"/>
</dbReference>
<evidence type="ECO:0000259" key="9">
    <source>
        <dbReference type="Pfam" id="PF00133"/>
    </source>
</evidence>
<keyword evidence="5 8" id="KW-0030">Aminoacyl-tRNA synthetase</keyword>
<dbReference type="InterPro" id="IPR011335">
    <property type="entry name" value="Restrct_endonuc-II-like"/>
</dbReference>
<comment type="caution">
    <text evidence="12">The sequence shown here is derived from an EMBL/GenBank/DDBJ whole genome shotgun (WGS) entry which is preliminary data.</text>
</comment>
<dbReference type="Proteomes" id="UP000321907">
    <property type="component" value="Unassembled WGS sequence"/>
</dbReference>
<dbReference type="Gene3D" id="3.40.50.620">
    <property type="entry name" value="HUPs"/>
    <property type="match status" value="3"/>
</dbReference>
<dbReference type="GO" id="GO:0008270">
    <property type="term" value="F:zinc ion binding"/>
    <property type="evidence" value="ECO:0007669"/>
    <property type="project" value="UniProtKB-UniRule"/>
</dbReference>
<evidence type="ECO:0000259" key="11">
    <source>
        <dbReference type="Pfam" id="PF08264"/>
    </source>
</evidence>
<dbReference type="NCBIfam" id="TIGR00392">
    <property type="entry name" value="ileS"/>
    <property type="match status" value="1"/>
</dbReference>
<dbReference type="EC" id="6.1.1.5" evidence="8"/>
<dbReference type="PRINTS" id="PR00984">
    <property type="entry name" value="TRNASYNTHILE"/>
</dbReference>
<organism evidence="12 13">
    <name type="scientific">Neolewinella aurantiaca</name>
    <dbReference type="NCBI Taxonomy" id="2602767"/>
    <lineage>
        <taxon>Bacteria</taxon>
        <taxon>Pseudomonadati</taxon>
        <taxon>Bacteroidota</taxon>
        <taxon>Saprospiria</taxon>
        <taxon>Saprospirales</taxon>
        <taxon>Lewinellaceae</taxon>
        <taxon>Neolewinella</taxon>
    </lineage>
</organism>
<keyword evidence="8" id="KW-0479">Metal-binding</keyword>
<feature type="short sequence motif" description="'HIGH' region" evidence="8">
    <location>
        <begin position="47"/>
        <end position="57"/>
    </location>
</feature>
<keyword evidence="3 8" id="KW-0067">ATP-binding</keyword>
<evidence type="ECO:0000256" key="6">
    <source>
        <dbReference type="ARBA" id="ARBA00025217"/>
    </source>
</evidence>
<dbReference type="Pfam" id="PF04480">
    <property type="entry name" value="DUF559"/>
    <property type="match status" value="1"/>
</dbReference>
<keyword evidence="8" id="KW-0963">Cytoplasm</keyword>
<comment type="subunit">
    <text evidence="8">Monomer.</text>
</comment>
<feature type="binding site" evidence="8">
    <location>
        <position position="826"/>
    </location>
    <ligand>
        <name>ATP</name>
        <dbReference type="ChEBI" id="CHEBI:30616"/>
    </ligand>
</feature>
<keyword evidence="13" id="KW-1185">Reference proteome</keyword>
<dbReference type="SUPFAM" id="SSF52374">
    <property type="entry name" value="Nucleotidylyl transferase"/>
    <property type="match status" value="1"/>
</dbReference>
<evidence type="ECO:0000256" key="2">
    <source>
        <dbReference type="ARBA" id="ARBA00022741"/>
    </source>
</evidence>
<comment type="subcellular location">
    <subcellularLocation>
        <location evidence="8">Cytoplasm</location>
    </subcellularLocation>
</comment>
<dbReference type="SUPFAM" id="SSF52980">
    <property type="entry name" value="Restriction endonuclease-like"/>
    <property type="match status" value="1"/>
</dbReference>
<dbReference type="OrthoDB" id="9810365at2"/>
<dbReference type="GO" id="GO:0006428">
    <property type="term" value="P:isoleucyl-tRNA aminoacylation"/>
    <property type="evidence" value="ECO:0007669"/>
    <property type="project" value="UniProtKB-UniRule"/>
</dbReference>
<comment type="function">
    <text evidence="6 8">Catalyzes the attachment of isoleucine to tRNA(Ile). As IleRS can inadvertently accommodate and process structurally similar amino acids such as valine, to avoid such errors it has two additional distinct tRNA(Ile)-dependent editing activities. One activity is designated as 'pretransfer' editing and involves the hydrolysis of activated Val-AMP. The other activity is designated 'posttransfer' editing and involves deacylation of mischarged Val-tRNA(Ile).</text>
</comment>
<dbReference type="RefSeq" id="WP_147930919.1">
    <property type="nucleotide sequence ID" value="NZ_VOXD01000016.1"/>
</dbReference>
<accession>A0A5C7FHA3</accession>
<name>A0A5C7FHA3_9BACT</name>
<dbReference type="PANTHER" id="PTHR42780">
    <property type="entry name" value="SOLEUCYL-TRNA SYNTHETASE"/>
    <property type="match status" value="1"/>
</dbReference>
<dbReference type="InterPro" id="IPR002300">
    <property type="entry name" value="aa-tRNA-synth_Ia"/>
</dbReference>
<dbReference type="InterPro" id="IPR002301">
    <property type="entry name" value="Ile-tRNA-ligase"/>
</dbReference>
<feature type="domain" description="Aminoacyl-tRNA synthetase class Ia" evidence="9">
    <location>
        <begin position="16"/>
        <end position="591"/>
    </location>
</feature>
<evidence type="ECO:0000256" key="7">
    <source>
        <dbReference type="ARBA" id="ARBA00048359"/>
    </source>
</evidence>
<dbReference type="Gene3D" id="3.90.740.10">
    <property type="entry name" value="Valyl/Leucyl/Isoleucyl-tRNA synthetase, editing domain"/>
    <property type="match status" value="1"/>
</dbReference>
<feature type="short sequence motif" description="'KMSKS' region" evidence="8">
    <location>
        <begin position="823"/>
        <end position="827"/>
    </location>
</feature>
<evidence type="ECO:0000313" key="13">
    <source>
        <dbReference type="Proteomes" id="UP000321907"/>
    </source>
</evidence>
<dbReference type="CDD" id="cd01038">
    <property type="entry name" value="Endonuclease_DUF559"/>
    <property type="match status" value="1"/>
</dbReference>
<protein>
    <recommendedName>
        <fullName evidence="8">Isoleucine--tRNA ligase</fullName>
        <ecNumber evidence="8">6.1.1.5</ecNumber>
    </recommendedName>
    <alternativeName>
        <fullName evidence="8">Isoleucyl-tRNA synthetase</fullName>
        <shortName evidence="8">IleRS</shortName>
    </alternativeName>
</protein>
<evidence type="ECO:0000256" key="5">
    <source>
        <dbReference type="ARBA" id="ARBA00023146"/>
    </source>
</evidence>
<feature type="domain" description="Methionyl/Valyl/Leucyl/Isoleucyl-tRNA synthetase anticodon-binding" evidence="11">
    <location>
        <begin position="911"/>
        <end position="1073"/>
    </location>
</feature>
<comment type="similarity">
    <text evidence="8">Belongs to the class-I aminoacyl-tRNA synthetase family. IleS type 2 subfamily.</text>
</comment>
<comment type="cofactor">
    <cofactor evidence="8">
        <name>Zn(2+)</name>
        <dbReference type="ChEBI" id="CHEBI:29105"/>
    </cofactor>
</comment>
<keyword evidence="4 8" id="KW-0648">Protein biosynthesis</keyword>
<evidence type="ECO:0000256" key="1">
    <source>
        <dbReference type="ARBA" id="ARBA00022598"/>
    </source>
</evidence>
<dbReference type="Pfam" id="PF00133">
    <property type="entry name" value="tRNA-synt_1"/>
    <property type="match status" value="2"/>
</dbReference>
<dbReference type="EMBL" id="VOXD01000016">
    <property type="protein sequence ID" value="TXF89157.1"/>
    <property type="molecule type" value="Genomic_DNA"/>
</dbReference>
<dbReference type="InterPro" id="IPR023586">
    <property type="entry name" value="Ile-tRNA-ligase_type2"/>
</dbReference>
<dbReference type="Gene3D" id="1.10.730.10">
    <property type="entry name" value="Isoleucyl-tRNA Synthetase, Domain 1"/>
    <property type="match status" value="1"/>
</dbReference>
<reference evidence="12 13" key="1">
    <citation type="submission" date="2019-08" db="EMBL/GenBank/DDBJ databases">
        <title>Lewinella sp. strain SSH13 Genome sequencing and assembly.</title>
        <authorList>
            <person name="Kim I."/>
        </authorList>
    </citation>
    <scope>NUCLEOTIDE SEQUENCE [LARGE SCALE GENOMIC DNA]</scope>
    <source>
        <strain evidence="12 13">SSH13</strain>
    </source>
</reference>
<dbReference type="PANTHER" id="PTHR42780:SF1">
    <property type="entry name" value="ISOLEUCINE--TRNA LIGASE, CYTOPLASMIC"/>
    <property type="match status" value="1"/>
</dbReference>
<dbReference type="SUPFAM" id="SSF50677">
    <property type="entry name" value="ValRS/IleRS/LeuRS editing domain"/>
    <property type="match status" value="1"/>
</dbReference>
<dbReference type="InterPro" id="IPR009008">
    <property type="entry name" value="Val/Leu/Ile-tRNA-synth_edit"/>
</dbReference>
<comment type="catalytic activity">
    <reaction evidence="7 8">
        <text>tRNA(Ile) + L-isoleucine + ATP = L-isoleucyl-tRNA(Ile) + AMP + diphosphate</text>
        <dbReference type="Rhea" id="RHEA:11060"/>
        <dbReference type="Rhea" id="RHEA-COMP:9666"/>
        <dbReference type="Rhea" id="RHEA-COMP:9695"/>
        <dbReference type="ChEBI" id="CHEBI:30616"/>
        <dbReference type="ChEBI" id="CHEBI:33019"/>
        <dbReference type="ChEBI" id="CHEBI:58045"/>
        <dbReference type="ChEBI" id="CHEBI:78442"/>
        <dbReference type="ChEBI" id="CHEBI:78528"/>
        <dbReference type="ChEBI" id="CHEBI:456215"/>
        <dbReference type="EC" id="6.1.1.5"/>
    </reaction>
</comment>
<dbReference type="InterPro" id="IPR009080">
    <property type="entry name" value="tRNAsynth_Ia_anticodon-bd"/>
</dbReference>
<evidence type="ECO:0000259" key="10">
    <source>
        <dbReference type="Pfam" id="PF04480"/>
    </source>
</evidence>
<evidence type="ECO:0000256" key="8">
    <source>
        <dbReference type="HAMAP-Rule" id="MF_02003"/>
    </source>
</evidence>
<dbReference type="GO" id="GO:0002161">
    <property type="term" value="F:aminoacyl-tRNA deacylase activity"/>
    <property type="evidence" value="ECO:0007669"/>
    <property type="project" value="InterPro"/>
</dbReference>
<dbReference type="GO" id="GO:0000049">
    <property type="term" value="F:tRNA binding"/>
    <property type="evidence" value="ECO:0007669"/>
    <property type="project" value="InterPro"/>
</dbReference>
<sequence>MFSTYNQLDLPEVDKQILEFWEKNDVFKRSIEERDIENSFVFYEGPPSANGKPGIHHVMARTIKDIFCRYQTLTGKRVERKGGWDTHGLPIELKVESELGITKEDIGTKISVDDYNKACKETVMRFKGIWDDITVKMGYWVDLEKPYVTYEKEYMESVWWLLKQIYDKGLMYKGYTIQPYSPAAGTGLSSHELNMPGAYQDVSDTTVVAMFQAQRDADFAWLWSLPVMPQTEEGADAGAVMGSEDSSDVHIIAWTTTPWTLPSNTALTVGPDIEYVKVRTKNQYTGAPNDVVLAKELVSKWFGGHNQPVVEAMSAPFPGSKLAGLRYEQLLKGPVPTDGDAFRVITGNFVTTDAGTGIVHTAPSFGQDDMAVGKANGIGSLTLVDKQGKFTADAGQFAGRYVKDYKDDPEYKDVNVDIAIHLKTVGLAFNVAKYNHSYPHCWRTDKPVLYYPLDSWFIKASAVKERMSELNDTINWQPESTGTGRFGKWLENLNDWNLSRSRYWGIPLPIWRSDDGSEEVCIGSIAELDAAIQVANKELGLNQSVPKDLHRPYIDEVVLFQNGKKLVRELDLIDVWFDSGSMPYAQWGFPGPLTPKGGTGTPSTTDEEPPVYQTANPMTYAQLKEYAREMRNEKATPSEEALWTLLSNKQFEENKFRRQHIIGNFIVDFLHLKKRLIIEVDGAIHNSKEAAELDQERTKILNSKGFRVIRFTNDEVLQNPDEVLAQIRYALNTRPTFTKDMLDQGLHLRPPFLTQSQDSTAPLPPLGARGQGAAFPADFIAEGVDQTRGWFYTLHAIGTMVFDSVAYKNVVSNGLVLDKEGKKMSKRLGNAVDPFVTIDKYGADATRWYMISNANPWDNLKFNEEGIQEVRRVFFGTLHNTYNFFALYANIDGYDPLTAQPVAYKDLPEIDRWIISRLNSLTREVSELYAAYDATPACRAIENFVNAELSNWYVRQCRRRFWKGEMSQDKRAAYQTLHGCLLQVAHLMSPVAPFYADHLYRDLLRGGADAGALEGREGALADSVHLSILPEANDRQIDKDLETRMAYAQRISSLTLSLRKADNLRVRQPLQKILVPATDAEFQAHVEAVADIIKSETNIKEVEFLTDGDFLKKSIKANFRVLGKKVGKMMKDVAAAITQMSGDDITLLEKSGAFVLTVNDEEVAITLEDVMIATEDIPGWKVASDGEVSVALDVTVTPELAKEGLARELVNRIQNMRKDLDFEVTDRIRVRLQGSPAVEEAATAFRDYISSEVLADSLVLDGDVDGDALELPGEETATLAVSRV</sequence>
<keyword evidence="8" id="KW-0862">Zinc</keyword>
<dbReference type="Pfam" id="PF08264">
    <property type="entry name" value="Anticodon_1"/>
    <property type="match status" value="1"/>
</dbReference>
<dbReference type="GO" id="GO:0004822">
    <property type="term" value="F:isoleucine-tRNA ligase activity"/>
    <property type="evidence" value="ECO:0007669"/>
    <property type="project" value="UniProtKB-UniRule"/>
</dbReference>
<comment type="domain">
    <text evidence="8">IleRS has two distinct active sites: one for aminoacylation and one for editing. The misactivated valine is translocated from the active site to the editing site, which sterically excludes the correctly activated isoleucine. The single editing site contains two valyl binding pockets, one specific for each substrate (Val-AMP or Val-tRNA(Ile)).</text>
</comment>
<evidence type="ECO:0000256" key="3">
    <source>
        <dbReference type="ARBA" id="ARBA00022840"/>
    </source>
</evidence>
<dbReference type="GO" id="GO:0005737">
    <property type="term" value="C:cytoplasm"/>
    <property type="evidence" value="ECO:0007669"/>
    <property type="project" value="UniProtKB-SubCell"/>
</dbReference>
<feature type="domain" description="Aminoacyl-tRNA synthetase class Ia" evidence="9">
    <location>
        <begin position="773"/>
        <end position="858"/>
    </location>
</feature>
<dbReference type="SUPFAM" id="SSF47323">
    <property type="entry name" value="Anticodon-binding domain of a subclass of class I aminoacyl-tRNA synthetases"/>
    <property type="match status" value="1"/>
</dbReference>
<feature type="domain" description="DUF559" evidence="10">
    <location>
        <begin position="622"/>
        <end position="731"/>
    </location>
</feature>
<evidence type="ECO:0000256" key="4">
    <source>
        <dbReference type="ARBA" id="ARBA00022917"/>
    </source>
</evidence>
<keyword evidence="1 8" id="KW-0436">Ligase</keyword>
<dbReference type="InterPro" id="IPR007569">
    <property type="entry name" value="DUF559"/>
</dbReference>
<dbReference type="Pfam" id="PF19302">
    <property type="entry name" value="DUF5915"/>
    <property type="match status" value="1"/>
</dbReference>
<gene>
    <name evidence="8 12" type="primary">ileS</name>
    <name evidence="12" type="ORF">FUA23_11645</name>
</gene>
<dbReference type="InterPro" id="IPR047216">
    <property type="entry name" value="Endonuclease_DUF559_bact"/>
</dbReference>
<dbReference type="InterPro" id="IPR014729">
    <property type="entry name" value="Rossmann-like_a/b/a_fold"/>
</dbReference>
<dbReference type="HAMAP" id="MF_02003">
    <property type="entry name" value="Ile_tRNA_synth_type2"/>
    <property type="match status" value="1"/>
</dbReference>
<dbReference type="Gene3D" id="3.40.960.10">
    <property type="entry name" value="VSR Endonuclease"/>
    <property type="match status" value="1"/>
</dbReference>
<keyword evidence="2 8" id="KW-0547">Nucleotide-binding</keyword>